<dbReference type="Proteomes" id="UP000198287">
    <property type="component" value="Unassembled WGS sequence"/>
</dbReference>
<keyword evidence="1" id="KW-0812">Transmembrane</keyword>
<comment type="caution">
    <text evidence="2">The sequence shown here is derived from an EMBL/GenBank/DDBJ whole genome shotgun (WGS) entry which is preliminary data.</text>
</comment>
<dbReference type="AlphaFoldDB" id="A0A226EAB0"/>
<keyword evidence="1" id="KW-0472">Membrane</keyword>
<organism evidence="2 3">
    <name type="scientific">Folsomia candida</name>
    <name type="common">Springtail</name>
    <dbReference type="NCBI Taxonomy" id="158441"/>
    <lineage>
        <taxon>Eukaryota</taxon>
        <taxon>Metazoa</taxon>
        <taxon>Ecdysozoa</taxon>
        <taxon>Arthropoda</taxon>
        <taxon>Hexapoda</taxon>
        <taxon>Collembola</taxon>
        <taxon>Entomobryomorpha</taxon>
        <taxon>Isotomoidea</taxon>
        <taxon>Isotomidae</taxon>
        <taxon>Proisotominae</taxon>
        <taxon>Folsomia</taxon>
    </lineage>
</organism>
<feature type="transmembrane region" description="Helical" evidence="1">
    <location>
        <begin position="52"/>
        <end position="76"/>
    </location>
</feature>
<sequence length="292" mass="33906">MWGNDMWGMRWPRTDDSRLDIGVKFHIEKTLDYYMLYCQKNPPLLSLKISQFFIVIDTWIWAASILLSLFLGVTKLGGYSDIAAAFVRVSILDGRRLTWFGLLCIVVMIAISSSYDAIITTPLEKYVVKNIRELLTGFGFKIYAPPNRKNITAWHLAVRKLPDQDVLVWKEVILPHHAFYKEFSGAAVFADSVVFDPTSDEIENVLYFLKSQYTNVTCNIVKEVSHKRNIIWEIKYHGAEAFYRNLQWLGSSRILQLYTNLWRFLGEVNIRKHPVLEQKGIESSLFNKFYSA</sequence>
<accession>A0A226EAB0</accession>
<evidence type="ECO:0000313" key="3">
    <source>
        <dbReference type="Proteomes" id="UP000198287"/>
    </source>
</evidence>
<proteinExistence type="predicted"/>
<protein>
    <submittedName>
        <fullName evidence="2">Uncharacterized protein</fullName>
    </submittedName>
</protein>
<name>A0A226EAB0_FOLCA</name>
<evidence type="ECO:0000256" key="1">
    <source>
        <dbReference type="SAM" id="Phobius"/>
    </source>
</evidence>
<keyword evidence="1" id="KW-1133">Transmembrane helix</keyword>
<gene>
    <name evidence="2" type="ORF">Fcan01_11802</name>
</gene>
<keyword evidence="3" id="KW-1185">Reference proteome</keyword>
<evidence type="ECO:0000313" key="2">
    <source>
        <dbReference type="EMBL" id="OXA54475.1"/>
    </source>
</evidence>
<reference evidence="2 3" key="1">
    <citation type="submission" date="2015-12" db="EMBL/GenBank/DDBJ databases">
        <title>The genome of Folsomia candida.</title>
        <authorList>
            <person name="Faddeeva A."/>
            <person name="Derks M.F."/>
            <person name="Anvar Y."/>
            <person name="Smit S."/>
            <person name="Van Straalen N."/>
            <person name="Roelofs D."/>
        </authorList>
    </citation>
    <scope>NUCLEOTIDE SEQUENCE [LARGE SCALE GENOMIC DNA]</scope>
    <source>
        <strain evidence="2 3">VU population</strain>
        <tissue evidence="2">Whole body</tissue>
    </source>
</reference>
<dbReference type="EMBL" id="LNIX01000005">
    <property type="protein sequence ID" value="OXA54475.1"/>
    <property type="molecule type" value="Genomic_DNA"/>
</dbReference>
<feature type="transmembrane region" description="Helical" evidence="1">
    <location>
        <begin position="97"/>
        <end position="115"/>
    </location>
</feature>